<dbReference type="PANTHER" id="PTHR23158:SF38">
    <property type="entry name" value="MELANOMA INHIBITORY ACTIVITY PROTEIN 2"/>
    <property type="match status" value="1"/>
</dbReference>
<dbReference type="GO" id="GO:0035459">
    <property type="term" value="P:vesicle cargo loading"/>
    <property type="evidence" value="ECO:0007669"/>
    <property type="project" value="TreeGrafter"/>
</dbReference>
<feature type="region of interest" description="Disordered" evidence="3">
    <location>
        <begin position="452"/>
        <end position="485"/>
    </location>
</feature>
<proteinExistence type="predicted"/>
<feature type="compositionally biased region" description="Pro residues" evidence="3">
    <location>
        <begin position="452"/>
        <end position="463"/>
    </location>
</feature>
<reference evidence="4 5" key="1">
    <citation type="journal article" date="2021" name="Cell">
        <title>Tracing the genetic footprints of vertebrate landing in non-teleost ray-finned fishes.</title>
        <authorList>
            <person name="Bi X."/>
            <person name="Wang K."/>
            <person name="Yang L."/>
            <person name="Pan H."/>
            <person name="Jiang H."/>
            <person name="Wei Q."/>
            <person name="Fang M."/>
            <person name="Yu H."/>
            <person name="Zhu C."/>
            <person name="Cai Y."/>
            <person name="He Y."/>
            <person name="Gan X."/>
            <person name="Zeng H."/>
            <person name="Yu D."/>
            <person name="Zhu Y."/>
            <person name="Jiang H."/>
            <person name="Qiu Q."/>
            <person name="Yang H."/>
            <person name="Zhang Y.E."/>
            <person name="Wang W."/>
            <person name="Zhu M."/>
            <person name="He S."/>
            <person name="Zhang G."/>
        </authorList>
    </citation>
    <scope>NUCLEOTIDE SEQUENCE [LARGE SCALE GENOMIC DNA]</scope>
    <source>
        <strain evidence="4">Bchr_013</strain>
    </source>
</reference>
<evidence type="ECO:0000313" key="4">
    <source>
        <dbReference type="EMBL" id="KAG2457779.1"/>
    </source>
</evidence>
<dbReference type="GO" id="GO:0070971">
    <property type="term" value="C:endoplasmic reticulum exit site"/>
    <property type="evidence" value="ECO:0007669"/>
    <property type="project" value="TreeGrafter"/>
</dbReference>
<dbReference type="Proteomes" id="UP000886611">
    <property type="component" value="Unassembled WGS sequence"/>
</dbReference>
<sequence>MASDIQSNVMTLQKLKHILSTLKSKYATHVCSKENQGREKQLGAKISELLEEKCSILETLSECTQQYKKLEDVLSNGGLIDQVNEKENMQAMCLKLEQSNTDMTDEIKRINVDLNIQKSTRTQQNQLTHTTLKVYEISSVKLHTNLQAAKEENLHLKESEAQMNADLKSVDEDKNQLLARLNDEMKAKDDLQERIDELQNNKDFLLARSSEYTTEIEKLQQKLQIMTEMYQENELKLHRKLTIEEKERMQKEEKLTKADEKISLAAEELNSYRLTDAQFKLEMIQKDPYALDVPGMHPFRASREPQILADHPMLSEGVDPNSERILDNRSTHSDSGSLSPTWDRDRRVHVPPPPDEPDVNISEDSGNNMITEITDPPAPIPGGPLHPPEADLRIGPGFGPPVIRPPLDPRGQFIHGGRYGPPEFLPVRGPVPILPRGRPPLLPGMFPRFPFLPPGHGYPPLRPPMDGGSGLPYRPSPPADEQTEN</sequence>
<accession>A0A8X7WY62</accession>
<gene>
    <name evidence="4" type="primary">Ctage5</name>
    <name evidence="4" type="ORF">GTO96_0012397</name>
</gene>
<dbReference type="PANTHER" id="PTHR23158">
    <property type="entry name" value="MELANOMA INHIBITORY ACTIVITY-RELATED"/>
    <property type="match status" value="1"/>
</dbReference>
<dbReference type="GO" id="GO:0005789">
    <property type="term" value="C:endoplasmic reticulum membrane"/>
    <property type="evidence" value="ECO:0007669"/>
    <property type="project" value="TreeGrafter"/>
</dbReference>
<organism evidence="4 5">
    <name type="scientific">Polypterus senegalus</name>
    <name type="common">Senegal bichir</name>
    <dbReference type="NCBI Taxonomy" id="55291"/>
    <lineage>
        <taxon>Eukaryota</taxon>
        <taxon>Metazoa</taxon>
        <taxon>Chordata</taxon>
        <taxon>Craniata</taxon>
        <taxon>Vertebrata</taxon>
        <taxon>Euteleostomi</taxon>
        <taxon>Actinopterygii</taxon>
        <taxon>Polypteriformes</taxon>
        <taxon>Polypteridae</taxon>
        <taxon>Polypterus</taxon>
    </lineage>
</organism>
<dbReference type="AlphaFoldDB" id="A0A8X7WY62"/>
<keyword evidence="1 2" id="KW-0175">Coiled coil</keyword>
<dbReference type="InterPro" id="IPR051500">
    <property type="entry name" value="cTAGE_MIA/OTOR"/>
</dbReference>
<comment type="caution">
    <text evidence="4">The sequence shown here is derived from an EMBL/GenBank/DDBJ whole genome shotgun (WGS) entry which is preliminary data.</text>
</comment>
<name>A0A8X7WY62_POLSE</name>
<evidence type="ECO:0000256" key="1">
    <source>
        <dbReference type="ARBA" id="ARBA00023054"/>
    </source>
</evidence>
<evidence type="ECO:0000256" key="2">
    <source>
        <dbReference type="SAM" id="Coils"/>
    </source>
</evidence>
<keyword evidence="5" id="KW-1185">Reference proteome</keyword>
<evidence type="ECO:0000256" key="3">
    <source>
        <dbReference type="SAM" id="MobiDB-lite"/>
    </source>
</evidence>
<protein>
    <submittedName>
        <fullName evidence="4">CTGE5 factor</fullName>
    </submittedName>
</protein>
<evidence type="ECO:0000313" key="5">
    <source>
        <dbReference type="Proteomes" id="UP000886611"/>
    </source>
</evidence>
<feature type="non-terminal residue" evidence="4">
    <location>
        <position position="485"/>
    </location>
</feature>
<feature type="compositionally biased region" description="Basic and acidic residues" evidence="3">
    <location>
        <begin position="321"/>
        <end position="332"/>
    </location>
</feature>
<feature type="coiled-coil region" evidence="2">
    <location>
        <begin position="146"/>
        <end position="268"/>
    </location>
</feature>
<dbReference type="EMBL" id="JAATIS010008546">
    <property type="protein sequence ID" value="KAG2457779.1"/>
    <property type="molecule type" value="Genomic_DNA"/>
</dbReference>
<dbReference type="GO" id="GO:0006888">
    <property type="term" value="P:endoplasmic reticulum to Golgi vesicle-mediated transport"/>
    <property type="evidence" value="ECO:0007669"/>
    <property type="project" value="TreeGrafter"/>
</dbReference>
<dbReference type="GO" id="GO:0009306">
    <property type="term" value="P:protein secretion"/>
    <property type="evidence" value="ECO:0007669"/>
    <property type="project" value="TreeGrafter"/>
</dbReference>
<feature type="non-terminal residue" evidence="4">
    <location>
        <position position="1"/>
    </location>
</feature>
<feature type="region of interest" description="Disordered" evidence="3">
    <location>
        <begin position="313"/>
        <end position="368"/>
    </location>
</feature>